<dbReference type="Gene3D" id="3.30.1370.30">
    <property type="match status" value="1"/>
</dbReference>
<dbReference type="OrthoDB" id="5670at2157"/>
<reference evidence="8" key="1">
    <citation type="submission" date="2010-11" db="EMBL/GenBank/DDBJ databases">
        <title>The complete genome of Desulfurococcus mucosus DSM 2162.</title>
        <authorList>
            <consortium name="US DOE Joint Genome Institute (JGI-PGF)"/>
            <person name="Lucas S."/>
            <person name="Copeland A."/>
            <person name="Lapidus A."/>
            <person name="Bruce D."/>
            <person name="Goodwin L."/>
            <person name="Pitluck S."/>
            <person name="Kyrpides N."/>
            <person name="Mavromatis K."/>
            <person name="Pagani I."/>
            <person name="Ivanova N."/>
            <person name="Ovchinnikova G."/>
            <person name="Chertkov O."/>
            <person name="Held B."/>
            <person name="Brettin T."/>
            <person name="Detter J.C."/>
            <person name="Tapia R."/>
            <person name="Han C."/>
            <person name="Land M."/>
            <person name="Hauser L."/>
            <person name="Markowitz V."/>
            <person name="Cheng J.-F."/>
            <person name="Hugenholtz P."/>
            <person name="Woyke T."/>
            <person name="Wu D."/>
            <person name="Wirth R."/>
            <person name="Bilek Y."/>
            <person name="Hader T."/>
            <person name="Klenk H.-P."/>
            <person name="Eisen J.A."/>
        </authorList>
    </citation>
    <scope>NUCLEOTIDE SEQUENCE [LARGE SCALE GENOMIC DNA]</scope>
    <source>
        <strain evidence="8">ATCC 35584 / DSM 2162 / JCM 9187 / O7/1</strain>
    </source>
</reference>
<dbReference type="GO" id="GO:0005840">
    <property type="term" value="C:ribosome"/>
    <property type="evidence" value="ECO:0007669"/>
    <property type="project" value="UniProtKB-KW"/>
</dbReference>
<dbReference type="SUPFAM" id="SSF56047">
    <property type="entry name" value="Ribosomal protein S8"/>
    <property type="match status" value="1"/>
</dbReference>
<evidence type="ECO:0000256" key="1">
    <source>
        <dbReference type="ARBA" id="ARBA00006471"/>
    </source>
</evidence>
<reference evidence="7 8" key="2">
    <citation type="journal article" date="2011" name="Stand. Genomic Sci.">
        <title>Complete genome sequence of Desulfurococcus mucosus type strain (O7/1).</title>
        <authorList>
            <person name="Wirth R."/>
            <person name="Chertkov O."/>
            <person name="Held B."/>
            <person name="Lapidus A."/>
            <person name="Nolan M."/>
            <person name="Lucas S."/>
            <person name="Hammon N."/>
            <person name="Deshpande S."/>
            <person name="Cheng J.F."/>
            <person name="Tapia R."/>
            <person name="Han C."/>
            <person name="Goodwin L."/>
            <person name="Pitluck S."/>
            <person name="Liolios K."/>
            <person name="Ioanna P."/>
            <person name="Ivanova N."/>
            <person name="Mavromatis K."/>
            <person name="Mikhailova N."/>
            <person name="Pati A."/>
            <person name="Chen A."/>
            <person name="Palaniappan K."/>
            <person name="Land M."/>
            <person name="Hauser L."/>
            <person name="Chang Y.J."/>
            <person name="Jeffries C.D."/>
            <person name="Bilek Y."/>
            <person name="Hader T."/>
            <person name="Rohde M."/>
            <person name="Spring S."/>
            <person name="Sikorski J."/>
            <person name="Goker M."/>
            <person name="Woyke T."/>
            <person name="Bristow J."/>
            <person name="Eisen J.A."/>
            <person name="Markowitz V."/>
            <person name="Hugenholtz P."/>
            <person name="Kyrpides N.C."/>
            <person name="Klenk H.P."/>
        </authorList>
    </citation>
    <scope>NUCLEOTIDE SEQUENCE [LARGE SCALE GENOMIC DNA]</scope>
    <source>
        <strain evidence="8">ATCC 35584 / DSM 2162 / JCM 9187 / O7/1</strain>
    </source>
</reference>
<evidence type="ECO:0000313" key="8">
    <source>
        <dbReference type="Proteomes" id="UP000001068"/>
    </source>
</evidence>
<evidence type="ECO:0000313" key="7">
    <source>
        <dbReference type="EMBL" id="ADV65461.1"/>
    </source>
</evidence>
<dbReference type="GeneID" id="10153879"/>
<evidence type="ECO:0000256" key="6">
    <source>
        <dbReference type="HAMAP-Rule" id="MF_01302"/>
    </source>
</evidence>
<dbReference type="GO" id="GO:0019843">
    <property type="term" value="F:rRNA binding"/>
    <property type="evidence" value="ECO:0007669"/>
    <property type="project" value="UniProtKB-UniRule"/>
</dbReference>
<comment type="function">
    <text evidence="6">One of the primary rRNA binding proteins, it binds directly to 16S rRNA central domain where it helps coordinate assembly of the platform of the 30S subunit.</text>
</comment>
<comment type="subunit">
    <text evidence="6">Part of the 30S ribosomal subunit.</text>
</comment>
<organism evidence="7 8">
    <name type="scientific">Desulfurococcus mucosus (strain ATCC 35584 / DSM 2162 / JCM 9187 / O7/1)</name>
    <dbReference type="NCBI Taxonomy" id="765177"/>
    <lineage>
        <taxon>Archaea</taxon>
        <taxon>Thermoproteota</taxon>
        <taxon>Thermoprotei</taxon>
        <taxon>Desulfurococcales</taxon>
        <taxon>Desulfurococcaceae</taxon>
        <taxon>Desulfurococcus</taxon>
    </lineage>
</organism>
<dbReference type="InterPro" id="IPR000630">
    <property type="entry name" value="Ribosomal_uS8"/>
</dbReference>
<evidence type="ECO:0000256" key="4">
    <source>
        <dbReference type="ARBA" id="ARBA00022980"/>
    </source>
</evidence>
<dbReference type="STRING" id="765177.Desmu_1164"/>
<evidence type="ECO:0000256" key="5">
    <source>
        <dbReference type="ARBA" id="ARBA00023274"/>
    </source>
</evidence>
<sequence length="133" mass="15079">MVVMDTLANALSAIYNAEMRAKKEVVVWPASKLTLNVLKVLQREGYIGEFEYIDDGRWGKIKIQLLGRINKVGVIKPRYPVKYSELEEFPEWLKRYLPAYNIGVVIVSTPHGVLSHKEAVAKHTGGVLLAYCY</sequence>
<dbReference type="AlphaFoldDB" id="E8RAM5"/>
<dbReference type="FunFam" id="3.30.1370.30:FF:000001">
    <property type="entry name" value="40S ribosomal protein S15a"/>
    <property type="match status" value="1"/>
</dbReference>
<dbReference type="GO" id="GO:0003735">
    <property type="term" value="F:structural constituent of ribosome"/>
    <property type="evidence" value="ECO:0007669"/>
    <property type="project" value="InterPro"/>
</dbReference>
<name>E8RAM5_DESM0</name>
<dbReference type="HOGENOM" id="CLU_098428_1_1_2"/>
<dbReference type="RefSeq" id="WP_013562683.1">
    <property type="nucleotide sequence ID" value="NC_014961.1"/>
</dbReference>
<evidence type="ECO:0000256" key="3">
    <source>
        <dbReference type="ARBA" id="ARBA00022884"/>
    </source>
</evidence>
<dbReference type="eggNOG" id="arCOG04091">
    <property type="taxonomic scope" value="Archaea"/>
</dbReference>
<dbReference type="Gene3D" id="3.30.1490.10">
    <property type="match status" value="1"/>
</dbReference>
<evidence type="ECO:0000256" key="2">
    <source>
        <dbReference type="ARBA" id="ARBA00022730"/>
    </source>
</evidence>
<keyword evidence="8" id="KW-1185">Reference proteome</keyword>
<dbReference type="PANTHER" id="PTHR11758">
    <property type="entry name" value="40S RIBOSOMAL PROTEIN S15A"/>
    <property type="match status" value="1"/>
</dbReference>
<dbReference type="Pfam" id="PF00410">
    <property type="entry name" value="Ribosomal_S8"/>
    <property type="match status" value="1"/>
</dbReference>
<protein>
    <recommendedName>
        <fullName evidence="6">Small ribosomal subunit protein uS8</fullName>
    </recommendedName>
</protein>
<dbReference type="EMBL" id="CP002363">
    <property type="protein sequence ID" value="ADV65461.1"/>
    <property type="molecule type" value="Genomic_DNA"/>
</dbReference>
<dbReference type="Proteomes" id="UP000001068">
    <property type="component" value="Chromosome"/>
</dbReference>
<proteinExistence type="inferred from homology"/>
<dbReference type="HAMAP" id="MF_01302_A">
    <property type="entry name" value="Ribosomal_uS8_A"/>
    <property type="match status" value="1"/>
</dbReference>
<gene>
    <name evidence="6" type="primary">rps8</name>
    <name evidence="7" type="ordered locus">Desmu_1164</name>
</gene>
<dbReference type="GO" id="GO:0006412">
    <property type="term" value="P:translation"/>
    <property type="evidence" value="ECO:0007669"/>
    <property type="project" value="UniProtKB-UniRule"/>
</dbReference>
<keyword evidence="4 6" id="KW-0689">Ribosomal protein</keyword>
<dbReference type="KEGG" id="dmu:Desmu_1164"/>
<dbReference type="NCBIfam" id="NF003115">
    <property type="entry name" value="PRK04034.1"/>
    <property type="match status" value="1"/>
</dbReference>
<dbReference type="InterPro" id="IPR035987">
    <property type="entry name" value="Ribosomal_uS8_sf"/>
</dbReference>
<keyword evidence="3 6" id="KW-0694">RNA-binding</keyword>
<accession>E8RAM5</accession>
<dbReference type="GO" id="GO:1990904">
    <property type="term" value="C:ribonucleoprotein complex"/>
    <property type="evidence" value="ECO:0007669"/>
    <property type="project" value="UniProtKB-KW"/>
</dbReference>
<comment type="similarity">
    <text evidence="1 6">Belongs to the universal ribosomal protein uS8 family.</text>
</comment>
<keyword evidence="5 6" id="KW-0687">Ribonucleoprotein</keyword>
<keyword evidence="2 6" id="KW-0699">rRNA-binding</keyword>